<name>A0A267DUK8_9PLAT</name>
<keyword evidence="9" id="KW-1185">Reference proteome</keyword>
<dbReference type="Proteomes" id="UP000215902">
    <property type="component" value="Unassembled WGS sequence"/>
</dbReference>
<dbReference type="Gene3D" id="1.25.10.10">
    <property type="entry name" value="Leucine-rich Repeat Variant"/>
    <property type="match status" value="1"/>
</dbReference>
<evidence type="ECO:0000256" key="6">
    <source>
        <dbReference type="PROSITE-ProRule" id="PRU00259"/>
    </source>
</evidence>
<dbReference type="PANTHER" id="PTHR10372:SF27">
    <property type="entry name" value="ADHERENS JUNCTION PROTEIN P120"/>
    <property type="match status" value="1"/>
</dbReference>
<keyword evidence="4" id="KW-0130">Cell adhesion</keyword>
<evidence type="ECO:0000313" key="8">
    <source>
        <dbReference type="EMBL" id="PAA52279.1"/>
    </source>
</evidence>
<feature type="region of interest" description="Disordered" evidence="7">
    <location>
        <begin position="121"/>
        <end position="184"/>
    </location>
</feature>
<keyword evidence="3" id="KW-0677">Repeat</keyword>
<dbReference type="STRING" id="282301.A0A267DUK8"/>
<organism evidence="8 9">
    <name type="scientific">Macrostomum lignano</name>
    <dbReference type="NCBI Taxonomy" id="282301"/>
    <lineage>
        <taxon>Eukaryota</taxon>
        <taxon>Metazoa</taxon>
        <taxon>Spiralia</taxon>
        <taxon>Lophotrochozoa</taxon>
        <taxon>Platyhelminthes</taxon>
        <taxon>Rhabditophora</taxon>
        <taxon>Macrostomorpha</taxon>
        <taxon>Macrostomida</taxon>
        <taxon>Macrostomidae</taxon>
        <taxon>Macrostomum</taxon>
    </lineage>
</organism>
<comment type="subcellular location">
    <subcellularLocation>
        <location evidence="1">Cell junction</location>
    </subcellularLocation>
</comment>
<evidence type="ECO:0000256" key="5">
    <source>
        <dbReference type="ARBA" id="ARBA00022949"/>
    </source>
</evidence>
<gene>
    <name evidence="8" type="ORF">BOX15_Mlig007585g2</name>
</gene>
<evidence type="ECO:0008006" key="10">
    <source>
        <dbReference type="Google" id="ProtNLM"/>
    </source>
</evidence>
<feature type="region of interest" description="Disordered" evidence="7">
    <location>
        <begin position="674"/>
        <end position="700"/>
    </location>
</feature>
<dbReference type="InterPro" id="IPR000225">
    <property type="entry name" value="Armadillo"/>
</dbReference>
<evidence type="ECO:0000256" key="2">
    <source>
        <dbReference type="ARBA" id="ARBA00005462"/>
    </source>
</evidence>
<evidence type="ECO:0000256" key="1">
    <source>
        <dbReference type="ARBA" id="ARBA00004282"/>
    </source>
</evidence>
<dbReference type="GO" id="GO:0005886">
    <property type="term" value="C:plasma membrane"/>
    <property type="evidence" value="ECO:0007669"/>
    <property type="project" value="TreeGrafter"/>
</dbReference>
<feature type="region of interest" description="Disordered" evidence="7">
    <location>
        <begin position="907"/>
        <end position="978"/>
    </location>
</feature>
<feature type="compositionally biased region" description="Polar residues" evidence="7">
    <location>
        <begin position="957"/>
        <end position="978"/>
    </location>
</feature>
<evidence type="ECO:0000256" key="4">
    <source>
        <dbReference type="ARBA" id="ARBA00022889"/>
    </source>
</evidence>
<evidence type="ECO:0000256" key="3">
    <source>
        <dbReference type="ARBA" id="ARBA00022737"/>
    </source>
</evidence>
<dbReference type="AlphaFoldDB" id="A0A267DUK8"/>
<dbReference type="InterPro" id="IPR011989">
    <property type="entry name" value="ARM-like"/>
</dbReference>
<dbReference type="GO" id="GO:0005634">
    <property type="term" value="C:nucleus"/>
    <property type="evidence" value="ECO:0007669"/>
    <property type="project" value="TreeGrafter"/>
</dbReference>
<feature type="repeat" description="ARM" evidence="6">
    <location>
        <begin position="453"/>
        <end position="491"/>
    </location>
</feature>
<evidence type="ECO:0000313" key="9">
    <source>
        <dbReference type="Proteomes" id="UP000215902"/>
    </source>
</evidence>
<dbReference type="GO" id="GO:0005737">
    <property type="term" value="C:cytoplasm"/>
    <property type="evidence" value="ECO:0007669"/>
    <property type="project" value="TreeGrafter"/>
</dbReference>
<accession>A0A267DUK8</accession>
<dbReference type="SUPFAM" id="SSF48371">
    <property type="entry name" value="ARM repeat"/>
    <property type="match status" value="1"/>
</dbReference>
<feature type="compositionally biased region" description="Low complexity" evidence="7">
    <location>
        <begin position="674"/>
        <end position="694"/>
    </location>
</feature>
<dbReference type="EMBL" id="NIVC01003269">
    <property type="protein sequence ID" value="PAA52279.1"/>
    <property type="molecule type" value="Genomic_DNA"/>
</dbReference>
<dbReference type="PROSITE" id="PS50176">
    <property type="entry name" value="ARM_REPEAT"/>
    <property type="match status" value="2"/>
</dbReference>
<proteinExistence type="inferred from homology"/>
<comment type="caution">
    <text evidence="8">The sequence shown here is derived from an EMBL/GenBank/DDBJ whole genome shotgun (WGS) entry which is preliminary data.</text>
</comment>
<dbReference type="InterPro" id="IPR016024">
    <property type="entry name" value="ARM-type_fold"/>
</dbReference>
<dbReference type="SMART" id="SM00185">
    <property type="entry name" value="ARM"/>
    <property type="match status" value="5"/>
</dbReference>
<dbReference type="OrthoDB" id="3245100at2759"/>
<reference evidence="8 9" key="1">
    <citation type="submission" date="2017-06" db="EMBL/GenBank/DDBJ databases">
        <title>A platform for efficient transgenesis in Macrostomum lignano, a flatworm model organism for stem cell research.</title>
        <authorList>
            <person name="Berezikov E."/>
        </authorList>
    </citation>
    <scope>NUCLEOTIDE SEQUENCE [LARGE SCALE GENOMIC DNA]</scope>
    <source>
        <strain evidence="8">DV1</strain>
        <tissue evidence="8">Whole organism</tissue>
    </source>
</reference>
<dbReference type="GO" id="GO:0098609">
    <property type="term" value="P:cell-cell adhesion"/>
    <property type="evidence" value="ECO:0007669"/>
    <property type="project" value="InterPro"/>
</dbReference>
<keyword evidence="5" id="KW-0965">Cell junction</keyword>
<dbReference type="InterPro" id="IPR028435">
    <property type="entry name" value="Plakophilin/d_Catenin"/>
</dbReference>
<dbReference type="PANTHER" id="PTHR10372">
    <property type="entry name" value="PLAKOPHILLIN-RELATED"/>
    <property type="match status" value="1"/>
</dbReference>
<dbReference type="GO" id="GO:0005912">
    <property type="term" value="C:adherens junction"/>
    <property type="evidence" value="ECO:0007669"/>
    <property type="project" value="TreeGrafter"/>
</dbReference>
<feature type="repeat" description="ARM" evidence="6">
    <location>
        <begin position="763"/>
        <end position="800"/>
    </location>
</feature>
<sequence length="1011" mass="108386">HHYNSIMYEGSHSSYHHRDGNGIMTGHSREQLDGLRYTSTEQRKTVHQYATPHYAIETEPVGTLSPASGNGYGYADGYGYGDSGEGYTVTTYTNGYADEGDEAGGREAGYSLSTRVVTVGGGGVYDPDPNMLSPGAASTGNRSYRSGGGDSYLRTNSQQRFNNGDAYGDDDPYANLPPQQNQQLPTRVAGSNLSLSNAPYLNGVGSHGSGIERYSSNSEFNQQHQQQTNSHQHEYVNYTDPDVVAVRQSLETARIVSSRTSSFGRDVGGGSGGYLASGSLSDSRQRIVAYEPELETGSQGFGNLGYNGGGIDGPDEVGGFYSIGATAAAAAAANTGASARHASQYQSHLGTGSISTAVAAAPAAVSPQPVSNLAALSRVHLQQQQQQQQTTTTTQVQQQIVEQPGANYRNPELPDLIEYLRTGSETTKCHAAAYLQHLTFCEEAIKSQVRAAGGIPLLVRLLSTGESGSTELQRNVLGALRNLSYGQRQEENKREMCKAGGLQEARRLLETSPDQDVKELATAVMWNISVSPTLKKDVLDTCLDTLVQRVLLPHAGLERRGEVYTNVQREIYWTVLFRNATGVIRSVSSCGDYARRRLRSADGLVESLRQIIQCAVDNSDLDGKAVENCVCTLRNLVYACQEVEDPAYLRRHAARATGGSGRGGTGAGCFGRRSSRGASSGSGASGKPGATSGAPTIIQRRLNGPPRGMDLLWQLDIVPLLLPIVADCTNPETLEAAAGALQNLAACDWQPSVDIRAHVRKERGLPLLVELLGLDADKVVQTAATALRNLAQDERNKDLIGKYALEALTGRLPGAPTPQGAPAPFNSSTSSETYAAVIATLYTVLKDNFEFSRHFLELGGVRLLMNSARDPAGRYGQKVSDFSWTLLVALWRIRELQPLLRQAGWTEAQFTPPKRSGSGVGGSGGKATPMGGPGMSQSGPGARQDSMPKSRLVARQAQPQQQGFENSAFSGDQQQQQLPMASRELTYAQVDKDRSVQQLHQQDAPAVDSWV</sequence>
<feature type="non-terminal residue" evidence="8">
    <location>
        <position position="1"/>
    </location>
</feature>
<dbReference type="Pfam" id="PF00514">
    <property type="entry name" value="Arm"/>
    <property type="match status" value="3"/>
</dbReference>
<feature type="compositionally biased region" description="Polar residues" evidence="7">
    <location>
        <begin position="153"/>
        <end position="162"/>
    </location>
</feature>
<evidence type="ECO:0000256" key="7">
    <source>
        <dbReference type="SAM" id="MobiDB-lite"/>
    </source>
</evidence>
<comment type="similarity">
    <text evidence="2">Belongs to the beta-catenin family.</text>
</comment>
<protein>
    <recommendedName>
        <fullName evidence="10">Catenin delta-2</fullName>
    </recommendedName>
</protein>